<dbReference type="STRING" id="272942.RCAP_rcc00642"/>
<dbReference type="GeneID" id="31489589"/>
<dbReference type="AlphaFoldDB" id="D5ANQ3"/>
<dbReference type="SUPFAM" id="SSF47090">
    <property type="entry name" value="PGBD-like"/>
    <property type="match status" value="1"/>
</dbReference>
<evidence type="ECO:0000256" key="2">
    <source>
        <dbReference type="SAM" id="SignalP"/>
    </source>
</evidence>
<dbReference type="OrthoDB" id="7444491at2"/>
<dbReference type="Proteomes" id="UP000002361">
    <property type="component" value="Chromosome"/>
</dbReference>
<evidence type="ECO:0000313" key="4">
    <source>
        <dbReference type="EMBL" id="ADE84407.1"/>
    </source>
</evidence>
<gene>
    <name evidence="4" type="ordered locus">RCAP_rcc00642</name>
</gene>
<feature type="region of interest" description="Disordered" evidence="1">
    <location>
        <begin position="44"/>
        <end position="69"/>
    </location>
</feature>
<feature type="signal peptide" evidence="2">
    <location>
        <begin position="1"/>
        <end position="23"/>
    </location>
</feature>
<proteinExistence type="predicted"/>
<reference evidence="4 5" key="2">
    <citation type="journal article" date="2010" name="J. Bacteriol.">
        <title>Complete genome sequence of the photosynthetic purple nonsulfur bacterium Rhodobacter capsulatus SB 1003.</title>
        <authorList>
            <person name="Strnad H."/>
            <person name="Lapidus A."/>
            <person name="Paces J."/>
            <person name="Ulbrich P."/>
            <person name="Vlcek C."/>
            <person name="Paces V."/>
            <person name="Haselkorn R."/>
        </authorList>
    </citation>
    <scope>NUCLEOTIDE SEQUENCE [LARGE SCALE GENOMIC DNA]</scope>
    <source>
        <strain evidence="5">ATCC BAA-309 / NBRC 16581 / SB1003</strain>
    </source>
</reference>
<sequence>MKRQSFLNVGLAVSLALAPQASAADDLGAGLAGLVIGAMIAGAAQNNPPPRQHRTPRKAAPARPAAEVQADKDMQQALNNFGFDAGPVDGSPGKRTRAAIAAFQGTLGRMQDGVITADQRALLQDAMARERLNPAEAAQLAAANPYGRRGLPAMYQRTPMAPAAPYPTPMPPYPQAPATPYAQPQLPATPAPAPVPPVAAPAAAAAAITAQDSIPDFGDLSPPAASMNNLCNQTNVLTTSNGGMATAEQMPNPGLALDEQFCLARTFATADGEKVAKDVGATQALITSLCGQMKTALSAKLADPAARPPEATLADIRKVIDASGKTLSATQVSGRVCLAEGYRTDDAAMANVALATLAAAEMKPYAELLGHHLREGFGFTANPEASRAWIRFALDAVTSGAAPAVLPNQTAERTAILSKAITAN</sequence>
<dbReference type="KEGG" id="rcp:RCAP_rcc00642"/>
<evidence type="ECO:0000259" key="3">
    <source>
        <dbReference type="Pfam" id="PF01471"/>
    </source>
</evidence>
<dbReference type="InterPro" id="IPR036366">
    <property type="entry name" value="PGBDSf"/>
</dbReference>
<organism evidence="4 5">
    <name type="scientific">Rhodobacter capsulatus (strain ATCC BAA-309 / NBRC 16581 / SB1003)</name>
    <dbReference type="NCBI Taxonomy" id="272942"/>
    <lineage>
        <taxon>Bacteria</taxon>
        <taxon>Pseudomonadati</taxon>
        <taxon>Pseudomonadota</taxon>
        <taxon>Alphaproteobacteria</taxon>
        <taxon>Rhodobacterales</taxon>
        <taxon>Rhodobacter group</taxon>
        <taxon>Rhodobacter</taxon>
    </lineage>
</organism>
<dbReference type="RefSeq" id="WP_013066386.1">
    <property type="nucleotide sequence ID" value="NC_014034.1"/>
</dbReference>
<keyword evidence="2" id="KW-0732">Signal</keyword>
<evidence type="ECO:0000256" key="1">
    <source>
        <dbReference type="SAM" id="MobiDB-lite"/>
    </source>
</evidence>
<dbReference type="EMBL" id="CP001312">
    <property type="protein sequence ID" value="ADE84407.1"/>
    <property type="molecule type" value="Genomic_DNA"/>
</dbReference>
<reference key="1">
    <citation type="submission" date="2008-12" db="EMBL/GenBank/DDBJ databases">
        <title>Complete genome sequence of Rhodobacter capsulatus SB1003.</title>
        <authorList>
            <person name="Strnad H."/>
            <person name="Lapidus A."/>
            <person name="Vlcek C."/>
            <person name="Ulbrich P."/>
            <person name="Paces J."/>
            <person name="Maltsev N."/>
            <person name="Kumar V."/>
            <person name="Kogan Y."/>
            <person name="Milgram A."/>
            <person name="Rebrekov D."/>
            <person name="Mazur M."/>
            <person name="Cox R."/>
            <person name="Kyrpides N."/>
            <person name="Kolar M."/>
            <person name="Sachova J."/>
            <person name="Ridl J."/>
            <person name="Ivanova N."/>
            <person name="Kapatral V."/>
            <person name="Los T."/>
            <person name="Lykidis A."/>
            <person name="Mikhailova N."/>
            <person name="Reznik G."/>
            <person name="Vasieva O."/>
            <person name="Fonstein M."/>
            <person name="Paces V."/>
            <person name="Haselkorn R."/>
        </authorList>
    </citation>
    <scope>NUCLEOTIDE SEQUENCE</scope>
    <source>
        <strain>SB1003</strain>
    </source>
</reference>
<dbReference type="HOGENOM" id="CLU_047388_0_0_5"/>
<dbReference type="eggNOG" id="COG3409">
    <property type="taxonomic scope" value="Bacteria"/>
</dbReference>
<dbReference type="InterPro" id="IPR036365">
    <property type="entry name" value="PGBD-like_sf"/>
</dbReference>
<dbReference type="InterPro" id="IPR002477">
    <property type="entry name" value="Peptidoglycan-bd-like"/>
</dbReference>
<accession>D5ANQ3</accession>
<feature type="chain" id="PRO_5003069520" evidence="2">
    <location>
        <begin position="24"/>
        <end position="424"/>
    </location>
</feature>
<dbReference type="Pfam" id="PF01471">
    <property type="entry name" value="PG_binding_1"/>
    <property type="match status" value="1"/>
</dbReference>
<dbReference type="Gene3D" id="1.10.101.10">
    <property type="entry name" value="PGBD-like superfamily/PGBD"/>
    <property type="match status" value="1"/>
</dbReference>
<protein>
    <submittedName>
        <fullName evidence="4">Peptidoglycan binding domain protein</fullName>
    </submittedName>
</protein>
<evidence type="ECO:0000313" key="5">
    <source>
        <dbReference type="Proteomes" id="UP000002361"/>
    </source>
</evidence>
<feature type="domain" description="Peptidoglycan binding-like" evidence="3">
    <location>
        <begin position="72"/>
        <end position="123"/>
    </location>
</feature>
<name>D5ANQ3_RHOCB</name>
<keyword evidence="5" id="KW-1185">Reference proteome</keyword>